<protein>
    <submittedName>
        <fullName evidence="7">Uncharacterized protein LOC115889680</fullName>
    </submittedName>
</protein>
<keyword evidence="2" id="KW-0597">Phosphoprotein</keyword>
<organism evidence="6 7">
    <name type="scientific">Sitophilus oryzae</name>
    <name type="common">Rice weevil</name>
    <name type="synonym">Curculio oryzae</name>
    <dbReference type="NCBI Taxonomy" id="7048"/>
    <lineage>
        <taxon>Eukaryota</taxon>
        <taxon>Metazoa</taxon>
        <taxon>Ecdysozoa</taxon>
        <taxon>Arthropoda</taxon>
        <taxon>Hexapoda</taxon>
        <taxon>Insecta</taxon>
        <taxon>Pterygota</taxon>
        <taxon>Neoptera</taxon>
        <taxon>Endopterygota</taxon>
        <taxon>Coleoptera</taxon>
        <taxon>Polyphaga</taxon>
        <taxon>Cucujiformia</taxon>
        <taxon>Curculionidae</taxon>
        <taxon>Dryophthorinae</taxon>
        <taxon>Sitophilus</taxon>
    </lineage>
</organism>
<dbReference type="GeneID" id="115889680"/>
<reference evidence="7" key="1">
    <citation type="submission" date="2025-08" db="UniProtKB">
        <authorList>
            <consortium name="RefSeq"/>
        </authorList>
    </citation>
    <scope>IDENTIFICATION</scope>
    <source>
        <tissue evidence="7">Gonads</tissue>
    </source>
</reference>
<name>A0A6J2YQQ5_SITOR</name>
<dbReference type="InterPro" id="IPR043441">
    <property type="entry name" value="Tjap1/BEGAIN"/>
</dbReference>
<evidence type="ECO:0000313" key="7">
    <source>
        <dbReference type="RefSeq" id="XP_030765596.1"/>
    </source>
</evidence>
<dbReference type="KEGG" id="soy:115889680"/>
<gene>
    <name evidence="7" type="primary">LOC115889680</name>
</gene>
<keyword evidence="4" id="KW-0175">Coiled coil</keyword>
<feature type="region of interest" description="Disordered" evidence="5">
    <location>
        <begin position="602"/>
        <end position="623"/>
    </location>
</feature>
<comment type="subcellular location">
    <subcellularLocation>
        <location evidence="1">Membrane</location>
        <topology evidence="1">Peripheral membrane protein</topology>
    </subcellularLocation>
</comment>
<evidence type="ECO:0000256" key="3">
    <source>
        <dbReference type="ARBA" id="ARBA00023136"/>
    </source>
</evidence>
<feature type="compositionally biased region" description="Basic and acidic residues" evidence="5">
    <location>
        <begin position="492"/>
        <end position="509"/>
    </location>
</feature>
<dbReference type="PANTHER" id="PTHR28664:SF4">
    <property type="entry name" value="TIGHT JUNCTION-ASSOCIATED PROTEIN 1"/>
    <property type="match status" value="1"/>
</dbReference>
<evidence type="ECO:0000256" key="1">
    <source>
        <dbReference type="ARBA" id="ARBA00004170"/>
    </source>
</evidence>
<keyword evidence="3" id="KW-0472">Membrane</keyword>
<feature type="region of interest" description="Disordered" evidence="5">
    <location>
        <begin position="476"/>
        <end position="518"/>
    </location>
</feature>
<dbReference type="PANTHER" id="PTHR28664">
    <property type="entry name" value="TIGHT JUNCTION-ASSOCIATED PROTEIN 1"/>
    <property type="match status" value="1"/>
</dbReference>
<dbReference type="Proteomes" id="UP000504635">
    <property type="component" value="Unplaced"/>
</dbReference>
<proteinExistence type="predicted"/>
<feature type="region of interest" description="Disordered" evidence="5">
    <location>
        <begin position="538"/>
        <end position="557"/>
    </location>
</feature>
<keyword evidence="6" id="KW-1185">Reference proteome</keyword>
<feature type="coiled-coil region" evidence="4">
    <location>
        <begin position="28"/>
        <end position="81"/>
    </location>
</feature>
<dbReference type="OrthoDB" id="10068192at2759"/>
<evidence type="ECO:0000313" key="6">
    <source>
        <dbReference type="Proteomes" id="UP000504635"/>
    </source>
</evidence>
<feature type="coiled-coil region" evidence="4">
    <location>
        <begin position="114"/>
        <end position="141"/>
    </location>
</feature>
<dbReference type="InParanoid" id="A0A6J2YQQ5"/>
<dbReference type="AlphaFoldDB" id="A0A6J2YQQ5"/>
<evidence type="ECO:0000256" key="5">
    <source>
        <dbReference type="SAM" id="MobiDB-lite"/>
    </source>
</evidence>
<dbReference type="GO" id="GO:0016020">
    <property type="term" value="C:membrane"/>
    <property type="evidence" value="ECO:0007669"/>
    <property type="project" value="UniProtKB-SubCell"/>
</dbReference>
<evidence type="ECO:0000256" key="4">
    <source>
        <dbReference type="SAM" id="Coils"/>
    </source>
</evidence>
<sequence>MANKCNDCGCLCKKCSTNDHDVQLHLEIENLKQQLVEKENHIVMMETNFLNEANKFPSGELVALKEELLTWQDKYKRLYEAHRRVQRVNQGLEDKLLKLVDVCETDKNVLTKDVATLSRNLADANYAIKKLTEDNERYKNDVSLAIQFLQCKQTNFVAHRFDSLPVEVQTEVASYMSHKRKPNEERKVPLEPKSIKVPIPTFPPTAMVYSVPKSPRPDRKMADDAEKPEVDIVSAAIMAKVLEERQKERALAKHCDSCTCAKNLKIIYDISHHTVGTQTGEYKDNVCLKCNELSLSVLNGMQIIKPVDEKSKRTTSYPTLTPLSLDITQNLQNIVKVQPNNFLVEKDKSSSAESGSNVLKVNLYKDSVKSNSATNTLTSPVDKDIERPKKLIDFQETSGNLSSTLPELHRFPRQTEITIENERMLEGNSAKVIETDSKFPLINTSTNSKNILLDNAHSDIAPVLINRGHINQIDKSKRSLAQTGNKRLVNNKKQEKIEAESTSSRDSKRFSLTSENSAQHQQRISEWVQVTIENDNVSSSENSRVDDLKPHHQMRKAHSISINKGRYAEVEENVKRFLFGESEFLKTVEIGKLKYRSFRENEKVSFKESREGSRTSSHTETDI</sequence>
<dbReference type="RefSeq" id="XP_030765596.1">
    <property type="nucleotide sequence ID" value="XM_030909736.1"/>
</dbReference>
<accession>A0A6J2YQQ5</accession>
<evidence type="ECO:0000256" key="2">
    <source>
        <dbReference type="ARBA" id="ARBA00022553"/>
    </source>
</evidence>